<organism evidence="1 3">
    <name type="scientific">Dreissena polymorpha</name>
    <name type="common">Zebra mussel</name>
    <name type="synonym">Mytilus polymorpha</name>
    <dbReference type="NCBI Taxonomy" id="45954"/>
    <lineage>
        <taxon>Eukaryota</taxon>
        <taxon>Metazoa</taxon>
        <taxon>Spiralia</taxon>
        <taxon>Lophotrochozoa</taxon>
        <taxon>Mollusca</taxon>
        <taxon>Bivalvia</taxon>
        <taxon>Autobranchia</taxon>
        <taxon>Heteroconchia</taxon>
        <taxon>Euheterodonta</taxon>
        <taxon>Imparidentia</taxon>
        <taxon>Neoheterodontei</taxon>
        <taxon>Myida</taxon>
        <taxon>Dreissenoidea</taxon>
        <taxon>Dreissenidae</taxon>
        <taxon>Dreissena</taxon>
    </lineage>
</organism>
<reference evidence="1" key="1">
    <citation type="journal article" date="2019" name="bioRxiv">
        <title>The Genome of the Zebra Mussel, Dreissena polymorpha: A Resource for Invasive Species Research.</title>
        <authorList>
            <person name="McCartney M.A."/>
            <person name="Auch B."/>
            <person name="Kono T."/>
            <person name="Mallez S."/>
            <person name="Zhang Y."/>
            <person name="Obille A."/>
            <person name="Becker A."/>
            <person name="Abrahante J.E."/>
            <person name="Garbe J."/>
            <person name="Badalamenti J.P."/>
            <person name="Herman A."/>
            <person name="Mangelson H."/>
            <person name="Liachko I."/>
            <person name="Sullivan S."/>
            <person name="Sone E.D."/>
            <person name="Koren S."/>
            <person name="Silverstein K.A.T."/>
            <person name="Beckman K.B."/>
            <person name="Gohl D.M."/>
        </authorList>
    </citation>
    <scope>NUCLEOTIDE SEQUENCE</scope>
    <source>
        <strain evidence="1">Duluth1</strain>
        <tissue evidence="1">Whole animal</tissue>
    </source>
</reference>
<gene>
    <name evidence="1" type="ORF">DPMN_121637</name>
    <name evidence="2" type="ORF">DPMN_122092</name>
</gene>
<sequence>MMSEYSSPVSARSGRCAPRYVTSTGSTVGTCIKPTGKALLGSRTRLKIKLTLSVKSISEI</sequence>
<evidence type="ECO:0000313" key="1">
    <source>
        <dbReference type="EMBL" id="KAH3819893.1"/>
    </source>
</evidence>
<proteinExistence type="predicted"/>
<dbReference type="AlphaFoldDB" id="A0A9D4GN41"/>
<keyword evidence="3" id="KW-1185">Reference proteome</keyword>
<protein>
    <submittedName>
        <fullName evidence="1">Uncharacterized protein</fullName>
    </submittedName>
</protein>
<evidence type="ECO:0000313" key="2">
    <source>
        <dbReference type="EMBL" id="KAH3820346.1"/>
    </source>
</evidence>
<reference evidence="1" key="2">
    <citation type="submission" date="2020-11" db="EMBL/GenBank/DDBJ databases">
        <authorList>
            <person name="McCartney M.A."/>
            <person name="Auch B."/>
            <person name="Kono T."/>
            <person name="Mallez S."/>
            <person name="Becker A."/>
            <person name="Gohl D.M."/>
            <person name="Silverstein K.A.T."/>
            <person name="Koren S."/>
            <person name="Bechman K.B."/>
            <person name="Herman A."/>
            <person name="Abrahante J.E."/>
            <person name="Garbe J."/>
        </authorList>
    </citation>
    <scope>NUCLEOTIDE SEQUENCE</scope>
    <source>
        <strain evidence="1">Duluth1</strain>
        <tissue evidence="1">Whole animal</tissue>
    </source>
</reference>
<dbReference type="Proteomes" id="UP000828390">
    <property type="component" value="Unassembled WGS sequence"/>
</dbReference>
<accession>A0A9D4GN41</accession>
<name>A0A9D4GN41_DREPO</name>
<dbReference type="EMBL" id="JAIWYP010000005">
    <property type="protein sequence ID" value="KAH3820346.1"/>
    <property type="molecule type" value="Genomic_DNA"/>
</dbReference>
<evidence type="ECO:0000313" key="3">
    <source>
        <dbReference type="Proteomes" id="UP000828390"/>
    </source>
</evidence>
<comment type="caution">
    <text evidence="1">The sequence shown here is derived from an EMBL/GenBank/DDBJ whole genome shotgun (WGS) entry which is preliminary data.</text>
</comment>
<dbReference type="EMBL" id="JAIWYP010000005">
    <property type="protein sequence ID" value="KAH3819893.1"/>
    <property type="molecule type" value="Genomic_DNA"/>
</dbReference>